<dbReference type="AlphaFoldDB" id="A0A8H4EUF1"/>
<dbReference type="EMBL" id="WTPW01000046">
    <property type="protein sequence ID" value="KAF0554852.1"/>
    <property type="molecule type" value="Genomic_DNA"/>
</dbReference>
<dbReference type="SUPFAM" id="SSF49503">
    <property type="entry name" value="Cupredoxins"/>
    <property type="match status" value="1"/>
</dbReference>
<feature type="compositionally biased region" description="Low complexity" evidence="1">
    <location>
        <begin position="145"/>
        <end position="155"/>
    </location>
</feature>
<protein>
    <submittedName>
        <fullName evidence="4">Extracellular serine-rich protein</fullName>
    </submittedName>
</protein>
<dbReference type="Gene3D" id="2.60.40.420">
    <property type="entry name" value="Cupredoxins - blue copper proteins"/>
    <property type="match status" value="1"/>
</dbReference>
<feature type="region of interest" description="Disordered" evidence="1">
    <location>
        <begin position="135"/>
        <end position="155"/>
    </location>
</feature>
<evidence type="ECO:0000313" key="4">
    <source>
        <dbReference type="EMBL" id="KAF0554852.1"/>
    </source>
</evidence>
<keyword evidence="3" id="KW-0732">Signal</keyword>
<feature type="chain" id="PRO_5034661090" evidence="3">
    <location>
        <begin position="21"/>
        <end position="190"/>
    </location>
</feature>
<keyword evidence="5" id="KW-1185">Reference proteome</keyword>
<organism evidence="4 5">
    <name type="scientific">Gigaspora margarita</name>
    <dbReference type="NCBI Taxonomy" id="4874"/>
    <lineage>
        <taxon>Eukaryota</taxon>
        <taxon>Fungi</taxon>
        <taxon>Fungi incertae sedis</taxon>
        <taxon>Mucoromycota</taxon>
        <taxon>Glomeromycotina</taxon>
        <taxon>Glomeromycetes</taxon>
        <taxon>Diversisporales</taxon>
        <taxon>Gigasporaceae</taxon>
        <taxon>Gigaspora</taxon>
    </lineage>
</organism>
<dbReference type="OrthoDB" id="2361895at2759"/>
<reference evidence="4 5" key="1">
    <citation type="journal article" date="2019" name="Environ. Microbiol.">
        <title>At the nexus of three kingdoms: the genome of the mycorrhizal fungus Gigaspora margarita provides insights into plant, endobacterial and fungal interactions.</title>
        <authorList>
            <person name="Venice F."/>
            <person name="Ghignone S."/>
            <person name="Salvioli di Fossalunga A."/>
            <person name="Amselem J."/>
            <person name="Novero M."/>
            <person name="Xianan X."/>
            <person name="Sedzielewska Toro K."/>
            <person name="Morin E."/>
            <person name="Lipzen A."/>
            <person name="Grigoriev I.V."/>
            <person name="Henrissat B."/>
            <person name="Martin F.M."/>
            <person name="Bonfante P."/>
        </authorList>
    </citation>
    <scope>NUCLEOTIDE SEQUENCE [LARGE SCALE GENOMIC DNA]</scope>
    <source>
        <strain evidence="4 5">BEG34</strain>
    </source>
</reference>
<feature type="transmembrane region" description="Helical" evidence="2">
    <location>
        <begin position="168"/>
        <end position="186"/>
    </location>
</feature>
<evidence type="ECO:0000256" key="2">
    <source>
        <dbReference type="SAM" id="Phobius"/>
    </source>
</evidence>
<accession>A0A8H4EUF1</accession>
<comment type="caution">
    <text evidence="4">The sequence shown here is derived from an EMBL/GenBank/DDBJ whole genome shotgun (WGS) entry which is preliminary data.</text>
</comment>
<name>A0A8H4EUF1_GIGMA</name>
<sequence length="190" mass="20050">MSRIITIFLIVSIFVLNSYANVIPINVGETGFSFTPQNVNASKGDIISFVFVGGQANVVQSNGPYGTCNNPTPGGFSFNSTATPPPPVNGTFFPDVFNYTINQDSGQIFFTCDLPGRCDIGKMFGSITIVPGGSSTTNGTQAQGNSSTTNNATNNVKSTASTTYDNTFTFAAILISSMFVSSFITFSPHL</sequence>
<feature type="signal peptide" evidence="3">
    <location>
        <begin position="1"/>
        <end position="20"/>
    </location>
</feature>
<feature type="compositionally biased region" description="Polar residues" evidence="1">
    <location>
        <begin position="135"/>
        <end position="144"/>
    </location>
</feature>
<keyword evidence="2" id="KW-0812">Transmembrane</keyword>
<proteinExistence type="predicted"/>
<dbReference type="InterPro" id="IPR008972">
    <property type="entry name" value="Cupredoxin"/>
</dbReference>
<dbReference type="Proteomes" id="UP000439903">
    <property type="component" value="Unassembled WGS sequence"/>
</dbReference>
<evidence type="ECO:0000313" key="5">
    <source>
        <dbReference type="Proteomes" id="UP000439903"/>
    </source>
</evidence>
<keyword evidence="2" id="KW-1133">Transmembrane helix</keyword>
<evidence type="ECO:0000256" key="3">
    <source>
        <dbReference type="SAM" id="SignalP"/>
    </source>
</evidence>
<evidence type="ECO:0000256" key="1">
    <source>
        <dbReference type="SAM" id="MobiDB-lite"/>
    </source>
</evidence>
<keyword evidence="2" id="KW-0472">Membrane</keyword>
<gene>
    <name evidence="4" type="ORF">F8M41_018481</name>
</gene>